<feature type="transmembrane region" description="Helical" evidence="1">
    <location>
        <begin position="193"/>
        <end position="210"/>
    </location>
</feature>
<feature type="transmembrane region" description="Helical" evidence="1">
    <location>
        <begin position="124"/>
        <end position="143"/>
    </location>
</feature>
<feature type="transmembrane region" description="Helical" evidence="1">
    <location>
        <begin position="257"/>
        <end position="280"/>
    </location>
</feature>
<keyword evidence="3" id="KW-1185">Reference proteome</keyword>
<dbReference type="Pfam" id="PF13593">
    <property type="entry name" value="SBF_like"/>
    <property type="match status" value="1"/>
</dbReference>
<reference evidence="2 3" key="1">
    <citation type="submission" date="2019-01" db="EMBL/GenBank/DDBJ databases">
        <authorList>
            <person name="Chen W.-M."/>
        </authorList>
    </citation>
    <scope>NUCLEOTIDE SEQUENCE [LARGE SCALE GENOMIC DNA]</scope>
    <source>
        <strain evidence="2 3">HPM-16</strain>
    </source>
</reference>
<feature type="transmembrane region" description="Helical" evidence="1">
    <location>
        <begin position="163"/>
        <end position="181"/>
    </location>
</feature>
<feature type="transmembrane region" description="Helical" evidence="1">
    <location>
        <begin position="96"/>
        <end position="117"/>
    </location>
</feature>
<dbReference type="PANTHER" id="PTHR18640:SF10">
    <property type="entry name" value="SODIUM_METABOLITE COTRANSPORTER BASS4, CHLOROPLASTIC-RELATED"/>
    <property type="match status" value="1"/>
</dbReference>
<feature type="transmembrane region" description="Helical" evidence="1">
    <location>
        <begin position="64"/>
        <end position="90"/>
    </location>
</feature>
<dbReference type="Gene3D" id="1.20.1530.20">
    <property type="match status" value="1"/>
</dbReference>
<name>A0A437Q4S6_9GAMM</name>
<gene>
    <name evidence="2" type="ORF">EOE65_16190</name>
</gene>
<protein>
    <submittedName>
        <fullName evidence="2">Bile acid:sodium symporter</fullName>
    </submittedName>
</protein>
<sequence length="315" mass="33773">MRDGHVKNLFLPVGLLISFVVAWLFPALGNQLKELGLIPWTVVAIFIVNGYQTKLSELPKDKHFFSALAAAGIITLLLAPLLGSVVAHFLAFGSGMALGLIVKATVPSTLSTCIVMTQLAGGNALWALMITVILNVIGVFTIPMMLSLTLGGADGIALSPWDLLFKLILLVLLPFIGGLAAKRLLSLSPNHIVLQYLPSSCVIAAVWMSLSSSNDVFRSLEWGVLLKILIATFVVHFGLMALAWMASRLLKTPNEGVVALLLTSSQKTLPVAVSVLAALNQQVGEAILVCVLFHFIQLFADASLVPKMAKRWQQA</sequence>
<dbReference type="InterPro" id="IPR016833">
    <property type="entry name" value="Put_Na-Bile_cotransptr"/>
</dbReference>
<organism evidence="2 3">
    <name type="scientific">Neptunomonas marina</name>
    <dbReference type="NCBI Taxonomy" id="1815562"/>
    <lineage>
        <taxon>Bacteria</taxon>
        <taxon>Pseudomonadati</taxon>
        <taxon>Pseudomonadota</taxon>
        <taxon>Gammaproteobacteria</taxon>
        <taxon>Oceanospirillales</taxon>
        <taxon>Oceanospirillaceae</taxon>
        <taxon>Neptunomonas</taxon>
    </lineage>
</organism>
<dbReference type="PANTHER" id="PTHR18640">
    <property type="entry name" value="SOLUTE CARRIER FAMILY 10 MEMBER 7"/>
    <property type="match status" value="1"/>
</dbReference>
<feature type="transmembrane region" description="Helical" evidence="1">
    <location>
        <begin position="35"/>
        <end position="52"/>
    </location>
</feature>
<accession>A0A437Q4S6</accession>
<evidence type="ECO:0000256" key="1">
    <source>
        <dbReference type="SAM" id="Phobius"/>
    </source>
</evidence>
<dbReference type="Proteomes" id="UP000282818">
    <property type="component" value="Unassembled WGS sequence"/>
</dbReference>
<feature type="transmembrane region" description="Helical" evidence="1">
    <location>
        <begin position="286"/>
        <end position="305"/>
    </location>
</feature>
<keyword evidence="1" id="KW-0472">Membrane</keyword>
<feature type="transmembrane region" description="Helical" evidence="1">
    <location>
        <begin position="9"/>
        <end position="29"/>
    </location>
</feature>
<feature type="transmembrane region" description="Helical" evidence="1">
    <location>
        <begin position="222"/>
        <end position="245"/>
    </location>
</feature>
<dbReference type="AlphaFoldDB" id="A0A437Q4S6"/>
<proteinExistence type="predicted"/>
<keyword evidence="1" id="KW-1133">Transmembrane helix</keyword>
<keyword evidence="1" id="KW-0812">Transmembrane</keyword>
<evidence type="ECO:0000313" key="3">
    <source>
        <dbReference type="Proteomes" id="UP000282818"/>
    </source>
</evidence>
<comment type="caution">
    <text evidence="2">The sequence shown here is derived from an EMBL/GenBank/DDBJ whole genome shotgun (WGS) entry which is preliminary data.</text>
</comment>
<evidence type="ECO:0000313" key="2">
    <source>
        <dbReference type="EMBL" id="RVU29482.1"/>
    </source>
</evidence>
<dbReference type="InterPro" id="IPR038770">
    <property type="entry name" value="Na+/solute_symporter_sf"/>
</dbReference>
<dbReference type="EMBL" id="SACQ01000009">
    <property type="protein sequence ID" value="RVU29482.1"/>
    <property type="molecule type" value="Genomic_DNA"/>
</dbReference>